<evidence type="ECO:0000313" key="10">
    <source>
        <dbReference type="EMBL" id="SFK36804.1"/>
    </source>
</evidence>
<evidence type="ECO:0000256" key="2">
    <source>
        <dbReference type="ARBA" id="ARBA00022490"/>
    </source>
</evidence>
<dbReference type="FunFam" id="3.90.950.10:FF:000005">
    <property type="entry name" value="7-methyl-GTP pyrophosphatase"/>
    <property type="match status" value="1"/>
</dbReference>
<keyword evidence="11" id="KW-1185">Reference proteome</keyword>
<accession>A0A1I3YY53</accession>
<evidence type="ECO:0000256" key="6">
    <source>
        <dbReference type="ARBA" id="ARBA00053369"/>
    </source>
</evidence>
<comment type="catalytic activity">
    <reaction evidence="5 9">
        <text>N(7)-methyl-GTP + H2O = N(7)-methyl-GMP + diphosphate + H(+)</text>
        <dbReference type="Rhea" id="RHEA:58744"/>
        <dbReference type="ChEBI" id="CHEBI:15377"/>
        <dbReference type="ChEBI" id="CHEBI:15378"/>
        <dbReference type="ChEBI" id="CHEBI:33019"/>
        <dbReference type="ChEBI" id="CHEBI:58285"/>
        <dbReference type="ChEBI" id="CHEBI:87133"/>
    </reaction>
</comment>
<dbReference type="Proteomes" id="UP000198924">
    <property type="component" value="Unassembled WGS sequence"/>
</dbReference>
<dbReference type="Pfam" id="PF02545">
    <property type="entry name" value="Maf"/>
    <property type="match status" value="1"/>
</dbReference>
<protein>
    <recommendedName>
        <fullName evidence="8 9">7-methyl-GTP pyrophosphatase</fullName>
        <shortName evidence="9">m(7)GTP pyrophosphatase</shortName>
        <ecNumber evidence="9">3.6.1.-</ecNumber>
    </recommendedName>
</protein>
<evidence type="ECO:0000256" key="8">
    <source>
        <dbReference type="ARBA" id="ARBA00068163"/>
    </source>
</evidence>
<reference evidence="11" key="1">
    <citation type="submission" date="2016-10" db="EMBL/GenBank/DDBJ databases">
        <authorList>
            <person name="Varghese N."/>
            <person name="Submissions S."/>
        </authorList>
    </citation>
    <scope>NUCLEOTIDE SEQUENCE [LARGE SCALE GENOMIC DNA]</scope>
    <source>
        <strain evidence="11">DSM 11578</strain>
    </source>
</reference>
<feature type="active site" description="Proton acceptor" evidence="9">
    <location>
        <position position="69"/>
    </location>
</feature>
<dbReference type="Gene3D" id="3.90.950.10">
    <property type="match status" value="1"/>
</dbReference>
<dbReference type="PANTHER" id="PTHR43213:SF10">
    <property type="entry name" value="7-METHYL-GTP PYROPHOSPHATASE"/>
    <property type="match status" value="1"/>
</dbReference>
<comment type="similarity">
    <text evidence="7 9">Belongs to the Maf family. YceF subfamily.</text>
</comment>
<dbReference type="NCBIfam" id="TIGR00172">
    <property type="entry name" value="maf"/>
    <property type="match status" value="1"/>
</dbReference>
<keyword evidence="3 9" id="KW-0378">Hydrolase</keyword>
<proteinExistence type="inferred from homology"/>
<evidence type="ECO:0000256" key="7">
    <source>
        <dbReference type="ARBA" id="ARBA00060749"/>
    </source>
</evidence>
<feature type="site" description="Important for substrate specificity" evidence="9">
    <location>
        <position position="12"/>
    </location>
</feature>
<evidence type="ECO:0000256" key="3">
    <source>
        <dbReference type="ARBA" id="ARBA00022801"/>
    </source>
</evidence>
<name>A0A1I3YY53_9GAMM</name>
<dbReference type="PIRSF" id="PIRSF006305">
    <property type="entry name" value="Maf"/>
    <property type="match status" value="1"/>
</dbReference>
<dbReference type="GO" id="GO:0047429">
    <property type="term" value="F:nucleoside triphosphate diphosphatase activity"/>
    <property type="evidence" value="ECO:0007669"/>
    <property type="project" value="InterPro"/>
</dbReference>
<evidence type="ECO:0000256" key="4">
    <source>
        <dbReference type="ARBA" id="ARBA00023080"/>
    </source>
</evidence>
<keyword evidence="4 9" id="KW-0546">Nucleotide metabolism</keyword>
<comment type="cofactor">
    <cofactor evidence="9">
        <name>a divalent metal cation</name>
        <dbReference type="ChEBI" id="CHEBI:60240"/>
    </cofactor>
</comment>
<evidence type="ECO:0000256" key="1">
    <source>
        <dbReference type="ARBA" id="ARBA00004496"/>
    </source>
</evidence>
<dbReference type="STRING" id="45496.SAMN04488079_10948"/>
<gene>
    <name evidence="10" type="ORF">SAMN04488079_10948</name>
</gene>
<dbReference type="SUPFAM" id="SSF52972">
    <property type="entry name" value="ITPase-like"/>
    <property type="match status" value="1"/>
</dbReference>
<dbReference type="InterPro" id="IPR003697">
    <property type="entry name" value="Maf-like"/>
</dbReference>
<sequence length="196" mass="21602">MQTLILGSSSPYRAELLKKLAINFIQYSPDIDESVSEGETATSLVERLAQEKALAIAKDYPQALIIGSDQVAVIEGKILGKPGDHETAVKQLMSASGQAVTFYTGLALYNAKTHTMQHLVEPFVVHFRHLTEKQIRYYLEREQPYQCAGSFKSEGLGISLFAKLEGDDPNSLIGLPLIKLIELLNNEGVDVLQPNE</sequence>
<feature type="site" description="Important for substrate specificity" evidence="9">
    <location>
        <position position="70"/>
    </location>
</feature>
<dbReference type="GO" id="GO:0005737">
    <property type="term" value="C:cytoplasm"/>
    <property type="evidence" value="ECO:0007669"/>
    <property type="project" value="UniProtKB-SubCell"/>
</dbReference>
<comment type="subcellular location">
    <subcellularLocation>
        <location evidence="1 9">Cytoplasm</location>
    </subcellularLocation>
</comment>
<evidence type="ECO:0000256" key="5">
    <source>
        <dbReference type="ARBA" id="ARBA00050213"/>
    </source>
</evidence>
<dbReference type="HAMAP" id="MF_00528">
    <property type="entry name" value="Maf"/>
    <property type="match status" value="1"/>
</dbReference>
<feature type="site" description="Important for substrate specificity" evidence="9">
    <location>
        <position position="154"/>
    </location>
</feature>
<comment type="caution">
    <text evidence="9">Lacks conserved residue(s) required for the propagation of feature annotation.</text>
</comment>
<keyword evidence="2 9" id="KW-0963">Cytoplasm</keyword>
<dbReference type="OrthoDB" id="9813694at2"/>
<dbReference type="EMBL" id="FOSH01000009">
    <property type="protein sequence ID" value="SFK36804.1"/>
    <property type="molecule type" value="Genomic_DNA"/>
</dbReference>
<evidence type="ECO:0000313" key="11">
    <source>
        <dbReference type="Proteomes" id="UP000198924"/>
    </source>
</evidence>
<dbReference type="EC" id="3.6.1.-" evidence="9"/>
<comment type="function">
    <text evidence="6 9">Nucleoside triphosphate pyrophosphatase that hydrolyzes 7-methyl-GTP (m(7)GTP). May have a dual role in cell division arrest and in preventing the incorporation of modified nucleotides into cellular nucleic acids.</text>
</comment>
<dbReference type="PANTHER" id="PTHR43213">
    <property type="entry name" value="BIFUNCTIONAL DTTP/UTP PYROPHOSPHATASE/METHYLTRANSFERASE PROTEIN-RELATED"/>
    <property type="match status" value="1"/>
</dbReference>
<organism evidence="10 11">
    <name type="scientific">Methylophaga sulfidovorans</name>
    <dbReference type="NCBI Taxonomy" id="45496"/>
    <lineage>
        <taxon>Bacteria</taxon>
        <taxon>Pseudomonadati</taxon>
        <taxon>Pseudomonadota</taxon>
        <taxon>Gammaproteobacteria</taxon>
        <taxon>Thiotrichales</taxon>
        <taxon>Piscirickettsiaceae</taxon>
        <taxon>Methylophaga</taxon>
    </lineage>
</organism>
<dbReference type="AlphaFoldDB" id="A0A1I3YY53"/>
<dbReference type="GO" id="GO:0009117">
    <property type="term" value="P:nucleotide metabolic process"/>
    <property type="evidence" value="ECO:0007669"/>
    <property type="project" value="UniProtKB-KW"/>
</dbReference>
<dbReference type="RefSeq" id="WP_091713718.1">
    <property type="nucleotide sequence ID" value="NZ_FOSH01000009.1"/>
</dbReference>
<dbReference type="InterPro" id="IPR029001">
    <property type="entry name" value="ITPase-like_fam"/>
</dbReference>
<dbReference type="CDD" id="cd00555">
    <property type="entry name" value="Maf"/>
    <property type="match status" value="1"/>
</dbReference>
<evidence type="ECO:0000256" key="9">
    <source>
        <dbReference type="HAMAP-Rule" id="MF_00528"/>
    </source>
</evidence>